<protein>
    <submittedName>
        <fullName evidence="2">Uncharacterized protein</fullName>
    </submittedName>
</protein>
<reference evidence="2 3" key="1">
    <citation type="submission" date="2019-11" db="EMBL/GenBank/DDBJ databases">
        <title>Comparative genomics of hydrocarbon-degrading Desulfosarcina strains.</title>
        <authorList>
            <person name="Watanabe M."/>
            <person name="Kojima H."/>
            <person name="Fukui M."/>
        </authorList>
    </citation>
    <scope>NUCLEOTIDE SEQUENCE [LARGE SCALE GENOMIC DNA]</scope>
    <source>
        <strain evidence="3">oXyS1</strain>
    </source>
</reference>
<gene>
    <name evidence="2" type="ORF">DSCOOX_19950</name>
</gene>
<feature type="transmembrane region" description="Helical" evidence="1">
    <location>
        <begin position="309"/>
        <end position="328"/>
    </location>
</feature>
<dbReference type="AlphaFoldDB" id="A0A5K8A8F7"/>
<dbReference type="Gene3D" id="3.40.50.2300">
    <property type="match status" value="2"/>
</dbReference>
<accession>A0A5K8A8F7</accession>
<keyword evidence="1" id="KW-0812">Transmembrane</keyword>
<dbReference type="Proteomes" id="UP000422108">
    <property type="component" value="Chromosome"/>
</dbReference>
<evidence type="ECO:0000313" key="2">
    <source>
        <dbReference type="EMBL" id="BBO88815.1"/>
    </source>
</evidence>
<keyword evidence="3" id="KW-1185">Reference proteome</keyword>
<organism evidence="2 3">
    <name type="scientific">Desulfosarcina ovata subsp. ovata</name>
    <dbReference type="NCBI Taxonomy" id="2752305"/>
    <lineage>
        <taxon>Bacteria</taxon>
        <taxon>Pseudomonadati</taxon>
        <taxon>Thermodesulfobacteriota</taxon>
        <taxon>Desulfobacteria</taxon>
        <taxon>Desulfobacterales</taxon>
        <taxon>Desulfosarcinaceae</taxon>
        <taxon>Desulfosarcina</taxon>
    </lineage>
</organism>
<sequence>MAIILRTPSRLTGASKPAHLAVFIVMAALMFGLAIPLARPALAQDPQPPEGRSLRANILYLNSYHDGYAWSDEILEGLRAGLSTYSAVELQVEYMDLKRYPRAHIAPLLVDLYTRKFEDRKFDVVVVSDNFAFEFWGKYGDRLFPGVPMVFCGVNDVTRVSLEGRHMTGIIENFDVEATLNVALKLNPKKNRLVIIGNASITGRSIMNQVLSVRDRFADRLTFVPCTLSSLKELDALMAKASDNTLFYFIPFYTQLEGRFYSATELLEIVHRSTSAPIYTNWGFLLGHGAVVGLSGMEGQILKKTVWPFMLYGAVVGIVAMLMSFVFFPGLY</sequence>
<keyword evidence="1" id="KW-1133">Transmembrane helix</keyword>
<dbReference type="RefSeq" id="WP_155310083.1">
    <property type="nucleotide sequence ID" value="NZ_AP021879.1"/>
</dbReference>
<name>A0A5K8A8F7_9BACT</name>
<keyword evidence="1" id="KW-0472">Membrane</keyword>
<evidence type="ECO:0000313" key="3">
    <source>
        <dbReference type="Proteomes" id="UP000422108"/>
    </source>
</evidence>
<evidence type="ECO:0000256" key="1">
    <source>
        <dbReference type="SAM" id="Phobius"/>
    </source>
</evidence>
<proteinExistence type="predicted"/>
<dbReference type="EMBL" id="AP021879">
    <property type="protein sequence ID" value="BBO88815.1"/>
    <property type="molecule type" value="Genomic_DNA"/>
</dbReference>